<organism evidence="16 17">
    <name type="scientific">Dinothrombium tinctorium</name>
    <dbReference type="NCBI Taxonomy" id="1965070"/>
    <lineage>
        <taxon>Eukaryota</taxon>
        <taxon>Metazoa</taxon>
        <taxon>Ecdysozoa</taxon>
        <taxon>Arthropoda</taxon>
        <taxon>Chelicerata</taxon>
        <taxon>Arachnida</taxon>
        <taxon>Acari</taxon>
        <taxon>Acariformes</taxon>
        <taxon>Trombidiformes</taxon>
        <taxon>Prostigmata</taxon>
        <taxon>Anystina</taxon>
        <taxon>Parasitengona</taxon>
        <taxon>Trombidioidea</taxon>
        <taxon>Trombidiidae</taxon>
        <taxon>Dinothrombium</taxon>
    </lineage>
</organism>
<dbReference type="FunFam" id="3.30.1360.70:FF:000002">
    <property type="entry name" value="arginine--tRNA ligase, cytoplasmic"/>
    <property type="match status" value="1"/>
</dbReference>
<gene>
    <name evidence="16" type="ORF">B4U79_09978</name>
</gene>
<evidence type="ECO:0000256" key="10">
    <source>
        <dbReference type="ARBA" id="ARBA00033033"/>
    </source>
</evidence>
<evidence type="ECO:0000313" key="16">
    <source>
        <dbReference type="EMBL" id="RWS13196.1"/>
    </source>
</evidence>
<dbReference type="InterPro" id="IPR009080">
    <property type="entry name" value="tRNAsynth_Ia_anticodon-bd"/>
</dbReference>
<protein>
    <recommendedName>
        <fullName evidence="12">Probable arginine--tRNA ligase, cytoplasmic</fullName>
        <ecNumber evidence="3">6.1.1.19</ecNumber>
    </recommendedName>
    <alternativeName>
        <fullName evidence="10">Arginyl-tRNA synthetase</fullName>
    </alternativeName>
</protein>
<keyword evidence="4" id="KW-0963">Cytoplasm</keyword>
<dbReference type="SUPFAM" id="SSF52374">
    <property type="entry name" value="Nucleotidylyl transferase"/>
    <property type="match status" value="1"/>
</dbReference>
<dbReference type="Pfam" id="PF00750">
    <property type="entry name" value="tRNA-synt_1d"/>
    <property type="match status" value="1"/>
</dbReference>
<dbReference type="CDD" id="cd00671">
    <property type="entry name" value="ArgRS_core"/>
    <property type="match status" value="1"/>
</dbReference>
<evidence type="ECO:0000256" key="9">
    <source>
        <dbReference type="ARBA" id="ARBA00023146"/>
    </source>
</evidence>
<proteinExistence type="inferred from homology"/>
<evidence type="ECO:0000256" key="8">
    <source>
        <dbReference type="ARBA" id="ARBA00022917"/>
    </source>
</evidence>
<feature type="domain" description="Arginyl tRNA synthetase N-terminal" evidence="15">
    <location>
        <begin position="96"/>
        <end position="189"/>
    </location>
</feature>
<dbReference type="Pfam" id="PF03485">
    <property type="entry name" value="Arg_tRNA_synt_N"/>
    <property type="match status" value="1"/>
</dbReference>
<dbReference type="PANTHER" id="PTHR11956:SF5">
    <property type="entry name" value="ARGININE--TRNA LIGASE, CYTOPLASMIC"/>
    <property type="match status" value="1"/>
</dbReference>
<dbReference type="GO" id="GO:0006420">
    <property type="term" value="P:arginyl-tRNA aminoacylation"/>
    <property type="evidence" value="ECO:0007669"/>
    <property type="project" value="InterPro"/>
</dbReference>
<dbReference type="PANTHER" id="PTHR11956">
    <property type="entry name" value="ARGINYL-TRNA SYNTHETASE"/>
    <property type="match status" value="1"/>
</dbReference>
<evidence type="ECO:0000256" key="3">
    <source>
        <dbReference type="ARBA" id="ARBA00012837"/>
    </source>
</evidence>
<dbReference type="EMBL" id="NCKU01001067">
    <property type="protein sequence ID" value="RWS13196.1"/>
    <property type="molecule type" value="Genomic_DNA"/>
</dbReference>
<evidence type="ECO:0000256" key="2">
    <source>
        <dbReference type="ARBA" id="ARBA00005594"/>
    </source>
</evidence>
<keyword evidence="6 13" id="KW-0547">Nucleotide-binding</keyword>
<evidence type="ECO:0000256" key="7">
    <source>
        <dbReference type="ARBA" id="ARBA00022840"/>
    </source>
</evidence>
<dbReference type="FunFam" id="1.10.730.10:FF:000064">
    <property type="entry name" value="Probable arginine--tRNA ligase, cytoplasmic"/>
    <property type="match status" value="1"/>
</dbReference>
<keyword evidence="9 13" id="KW-0030">Aminoacyl-tRNA synthetase</keyword>
<dbReference type="AlphaFoldDB" id="A0A3S3P259"/>
<evidence type="ECO:0000256" key="11">
    <source>
        <dbReference type="ARBA" id="ARBA00049339"/>
    </source>
</evidence>
<dbReference type="OrthoDB" id="68056at2759"/>
<comment type="caution">
    <text evidence="16">The sequence shown here is derived from an EMBL/GenBank/DDBJ whole genome shotgun (WGS) entry which is preliminary data.</text>
</comment>
<dbReference type="Gene3D" id="3.40.50.620">
    <property type="entry name" value="HUPs"/>
    <property type="match status" value="1"/>
</dbReference>
<dbReference type="InterPro" id="IPR008909">
    <property type="entry name" value="DALR_anticod-bd"/>
</dbReference>
<dbReference type="InterPro" id="IPR036695">
    <property type="entry name" value="Arg-tRNA-synth_N_sf"/>
</dbReference>
<evidence type="ECO:0000256" key="1">
    <source>
        <dbReference type="ARBA" id="ARBA00004514"/>
    </source>
</evidence>
<sequence>MSTIVDHLKNAENNCSAFERRLNEAKRYIDPEDKHAKSEWNSLQVENAKIKYRLNILKRSLIEDGLIDSQTCTHTKDSEKKMQNLSEDAYLCSFLHTAKNLFEKAITSSCQNLTNPPISVTQSQIRGVDYQCNSAMQIIKKVRDEGLILSDGSKLSPKDIAESIVRHIPKNDVFSTVAVAPPGFINVTIDQNYICKKIRDLLVYGVHVKPEENRKRILVDYSSPNIAKEMHVGHLRSTIIGDCIANIFEFLGHDVLRVNHVGDWGTQFGMLLAHLTDKYPDFLTNPPPISNLQAFYKEAKVRFDNEEEFKKQAYSCVVRLQAKEPDMYTAWKQICEISRKEFQKVYDILGIKNLTEKGESYYHDLMVDVVNDLEKRNLIEDSEGRKIFNSSEGHLLMVKSDGGFTYDTSDLACVKYRIEVEKADKIIYVTDKGQQNHFMTLFECARKATYCPPNVELVHVGFGVVIGDDNKKFKTRSGDTVRLLDLLEEGMKRALAKLKEKGRDEVLTEDELNAAKAALAVGCIKYADISHDLTLDYKFSFDRMLDDRGNTAVYLLYSLTRIRSIIKKANVTTPVEQLAREVPALKLQHPREIRLAKYVLKFPEIILQVANELRPHTLCSYLFDLSVVFSEFYEQCYCIEKVVNKDGETTKVNFDRIMLCEATASVMSKALNILGIETLSKM</sequence>
<dbReference type="GO" id="GO:0005829">
    <property type="term" value="C:cytosol"/>
    <property type="evidence" value="ECO:0007669"/>
    <property type="project" value="UniProtKB-SubCell"/>
</dbReference>
<comment type="similarity">
    <text evidence="2 13">Belongs to the class-I aminoacyl-tRNA synthetase family.</text>
</comment>
<evidence type="ECO:0000256" key="12">
    <source>
        <dbReference type="ARBA" id="ARBA00071644"/>
    </source>
</evidence>
<dbReference type="GO" id="GO:0005524">
    <property type="term" value="F:ATP binding"/>
    <property type="evidence" value="ECO:0007669"/>
    <property type="project" value="UniProtKB-KW"/>
</dbReference>
<dbReference type="Proteomes" id="UP000285301">
    <property type="component" value="Unassembled WGS sequence"/>
</dbReference>
<dbReference type="SMART" id="SM00836">
    <property type="entry name" value="DALR_1"/>
    <property type="match status" value="1"/>
</dbReference>
<evidence type="ECO:0000259" key="14">
    <source>
        <dbReference type="SMART" id="SM00836"/>
    </source>
</evidence>
<evidence type="ECO:0000256" key="13">
    <source>
        <dbReference type="RuleBase" id="RU363038"/>
    </source>
</evidence>
<dbReference type="NCBIfam" id="TIGR00456">
    <property type="entry name" value="argS"/>
    <property type="match status" value="1"/>
</dbReference>
<dbReference type="InterPro" id="IPR035684">
    <property type="entry name" value="ArgRS_core"/>
</dbReference>
<evidence type="ECO:0000313" key="17">
    <source>
        <dbReference type="Proteomes" id="UP000285301"/>
    </source>
</evidence>
<feature type="domain" description="DALR anticodon binding" evidence="14">
    <location>
        <begin position="555"/>
        <end position="682"/>
    </location>
</feature>
<dbReference type="PROSITE" id="PS00178">
    <property type="entry name" value="AA_TRNA_LIGASE_I"/>
    <property type="match status" value="1"/>
</dbReference>
<dbReference type="InterPro" id="IPR001278">
    <property type="entry name" value="Arg-tRNA-ligase"/>
</dbReference>
<evidence type="ECO:0000259" key="15">
    <source>
        <dbReference type="SMART" id="SM01016"/>
    </source>
</evidence>
<accession>A0A3S3P259</accession>
<reference evidence="16 17" key="1">
    <citation type="journal article" date="2018" name="Gigascience">
        <title>Genomes of trombidid mites reveal novel predicted allergens and laterally-transferred genes associated with secondary metabolism.</title>
        <authorList>
            <person name="Dong X."/>
            <person name="Chaisiri K."/>
            <person name="Xia D."/>
            <person name="Armstrong S.D."/>
            <person name="Fang Y."/>
            <person name="Donnelly M.J."/>
            <person name="Kadowaki T."/>
            <person name="McGarry J.W."/>
            <person name="Darby A.C."/>
            <person name="Makepeace B.L."/>
        </authorList>
    </citation>
    <scope>NUCLEOTIDE SEQUENCE [LARGE SCALE GENOMIC DNA]</scope>
    <source>
        <strain evidence="16">UoL-WK</strain>
    </source>
</reference>
<evidence type="ECO:0000256" key="4">
    <source>
        <dbReference type="ARBA" id="ARBA00022490"/>
    </source>
</evidence>
<evidence type="ECO:0000256" key="5">
    <source>
        <dbReference type="ARBA" id="ARBA00022598"/>
    </source>
</evidence>
<dbReference type="InterPro" id="IPR001412">
    <property type="entry name" value="aa-tRNA-synth_I_CS"/>
</dbReference>
<dbReference type="STRING" id="1965070.A0A3S3P259"/>
<comment type="catalytic activity">
    <reaction evidence="11">
        <text>tRNA(Arg) + L-arginine + ATP = L-arginyl-tRNA(Arg) + AMP + diphosphate</text>
        <dbReference type="Rhea" id="RHEA:20301"/>
        <dbReference type="Rhea" id="RHEA-COMP:9658"/>
        <dbReference type="Rhea" id="RHEA-COMP:9673"/>
        <dbReference type="ChEBI" id="CHEBI:30616"/>
        <dbReference type="ChEBI" id="CHEBI:32682"/>
        <dbReference type="ChEBI" id="CHEBI:33019"/>
        <dbReference type="ChEBI" id="CHEBI:78442"/>
        <dbReference type="ChEBI" id="CHEBI:78513"/>
        <dbReference type="ChEBI" id="CHEBI:456215"/>
        <dbReference type="EC" id="6.1.1.19"/>
    </reaction>
</comment>
<keyword evidence="17" id="KW-1185">Reference proteome</keyword>
<dbReference type="Gene3D" id="1.10.730.10">
    <property type="entry name" value="Isoleucyl-tRNA Synthetase, Domain 1"/>
    <property type="match status" value="1"/>
</dbReference>
<dbReference type="HAMAP" id="MF_00123">
    <property type="entry name" value="Arg_tRNA_synth"/>
    <property type="match status" value="1"/>
</dbReference>
<evidence type="ECO:0000256" key="6">
    <source>
        <dbReference type="ARBA" id="ARBA00022741"/>
    </source>
</evidence>
<dbReference type="FunFam" id="3.40.50.620:FF:000084">
    <property type="entry name" value="arginine--tRNA ligase, cytoplasmic"/>
    <property type="match status" value="1"/>
</dbReference>
<dbReference type="Pfam" id="PF05746">
    <property type="entry name" value="DALR_1"/>
    <property type="match status" value="1"/>
</dbReference>
<name>A0A3S3P259_9ACAR</name>
<dbReference type="GO" id="GO:0004814">
    <property type="term" value="F:arginine-tRNA ligase activity"/>
    <property type="evidence" value="ECO:0007669"/>
    <property type="project" value="UniProtKB-EC"/>
</dbReference>
<keyword evidence="8 13" id="KW-0648">Protein biosynthesis</keyword>
<keyword evidence="5 13" id="KW-0436">Ligase</keyword>
<dbReference type="EC" id="6.1.1.19" evidence="3"/>
<dbReference type="SUPFAM" id="SSF47323">
    <property type="entry name" value="Anticodon-binding domain of a subclass of class I aminoacyl-tRNA synthetases"/>
    <property type="match status" value="1"/>
</dbReference>
<dbReference type="SUPFAM" id="SSF55190">
    <property type="entry name" value="Arginyl-tRNA synthetase (ArgRS), N-terminal 'additional' domain"/>
    <property type="match status" value="1"/>
</dbReference>
<dbReference type="InterPro" id="IPR014729">
    <property type="entry name" value="Rossmann-like_a/b/a_fold"/>
</dbReference>
<comment type="subcellular location">
    <subcellularLocation>
        <location evidence="1">Cytoplasm</location>
        <location evidence="1">Cytosol</location>
    </subcellularLocation>
</comment>
<dbReference type="GO" id="GO:0017101">
    <property type="term" value="C:aminoacyl-tRNA synthetase multienzyme complex"/>
    <property type="evidence" value="ECO:0007669"/>
    <property type="project" value="UniProtKB-ARBA"/>
</dbReference>
<dbReference type="PRINTS" id="PR01038">
    <property type="entry name" value="TRNASYNTHARG"/>
</dbReference>
<dbReference type="Gene3D" id="3.30.1360.70">
    <property type="entry name" value="Arginyl tRNA synthetase N-terminal domain"/>
    <property type="match status" value="1"/>
</dbReference>
<dbReference type="InterPro" id="IPR005148">
    <property type="entry name" value="Arg-tRNA-synth_N"/>
</dbReference>
<dbReference type="SMART" id="SM01016">
    <property type="entry name" value="Arg_tRNA_synt_N"/>
    <property type="match status" value="1"/>
</dbReference>
<keyword evidence="7 13" id="KW-0067">ATP-binding</keyword>